<evidence type="ECO:0000256" key="1">
    <source>
        <dbReference type="SAM" id="MobiDB-lite"/>
    </source>
</evidence>
<dbReference type="PANTHER" id="PTHR38790">
    <property type="entry name" value="2EXR DOMAIN-CONTAINING PROTEIN-RELATED"/>
    <property type="match status" value="1"/>
</dbReference>
<dbReference type="Pfam" id="PF24864">
    <property type="entry name" value="DUF7730"/>
    <property type="match status" value="1"/>
</dbReference>
<accession>A0A1Y1ZVZ6</accession>
<name>A0A1Y1ZVZ6_9PLEO</name>
<feature type="domain" description="DUF7730" evidence="3">
    <location>
        <begin position="84"/>
        <end position="324"/>
    </location>
</feature>
<organism evidence="4 5">
    <name type="scientific">Clohesyomyces aquaticus</name>
    <dbReference type="NCBI Taxonomy" id="1231657"/>
    <lineage>
        <taxon>Eukaryota</taxon>
        <taxon>Fungi</taxon>
        <taxon>Dikarya</taxon>
        <taxon>Ascomycota</taxon>
        <taxon>Pezizomycotina</taxon>
        <taxon>Dothideomycetes</taxon>
        <taxon>Pleosporomycetidae</taxon>
        <taxon>Pleosporales</taxon>
        <taxon>Lindgomycetaceae</taxon>
        <taxon>Clohesyomyces</taxon>
    </lineage>
</organism>
<dbReference type="OrthoDB" id="4757095at2759"/>
<keyword evidence="2" id="KW-1133">Transmembrane helix</keyword>
<evidence type="ECO:0000313" key="5">
    <source>
        <dbReference type="Proteomes" id="UP000193144"/>
    </source>
</evidence>
<sequence>MVTQKSFRKGCASVMDVILCCPKICLIITIQAIWCWTGPHRRPRPRVRQQRPRRPRPETPPLPPRARALTIPLMNPEDGQVTLSQSQSAFFSKLPLELRRMIYDRALGLSTAHLMYACPRIWARRCTLEGCRHAGIDRRDGETSFGVSLALLRACRQMYVRSPALTGMNQLCGRYSEAIESLYSSNTFSISTQAYGAHTISKIPLFFQPQRVVQIRKLHICWDLLDAGLDLIKPVEHHFPLPSWLKTWKIISDMAGLRELLIEFTYTYPPTSRYTFEFWMEHQIEIFEPVKCVVSPSTFVITLPYRELSTDLDVAPSSCIFRPPAQDPFLQV</sequence>
<evidence type="ECO:0000259" key="3">
    <source>
        <dbReference type="Pfam" id="PF24864"/>
    </source>
</evidence>
<evidence type="ECO:0000313" key="4">
    <source>
        <dbReference type="EMBL" id="ORY14394.1"/>
    </source>
</evidence>
<keyword evidence="2" id="KW-0812">Transmembrane</keyword>
<keyword evidence="2" id="KW-0472">Membrane</keyword>
<evidence type="ECO:0000256" key="2">
    <source>
        <dbReference type="SAM" id="Phobius"/>
    </source>
</evidence>
<feature type="transmembrane region" description="Helical" evidence="2">
    <location>
        <begin position="12"/>
        <end position="34"/>
    </location>
</feature>
<dbReference type="InterPro" id="IPR056632">
    <property type="entry name" value="DUF7730"/>
</dbReference>
<dbReference type="STRING" id="1231657.A0A1Y1ZVZ6"/>
<comment type="caution">
    <text evidence="4">The sequence shown here is derived from an EMBL/GenBank/DDBJ whole genome shotgun (WGS) entry which is preliminary data.</text>
</comment>
<dbReference type="EMBL" id="MCFA01000033">
    <property type="protein sequence ID" value="ORY14394.1"/>
    <property type="molecule type" value="Genomic_DNA"/>
</dbReference>
<feature type="region of interest" description="Disordered" evidence="1">
    <location>
        <begin position="41"/>
        <end position="66"/>
    </location>
</feature>
<dbReference type="PANTHER" id="PTHR38790:SF9">
    <property type="entry name" value="F-BOX DOMAIN-CONTAINING PROTEIN"/>
    <property type="match status" value="1"/>
</dbReference>
<dbReference type="Proteomes" id="UP000193144">
    <property type="component" value="Unassembled WGS sequence"/>
</dbReference>
<dbReference type="AlphaFoldDB" id="A0A1Y1ZVZ6"/>
<protein>
    <recommendedName>
        <fullName evidence="3">DUF7730 domain-containing protein</fullName>
    </recommendedName>
</protein>
<keyword evidence="5" id="KW-1185">Reference proteome</keyword>
<feature type="compositionally biased region" description="Basic residues" evidence="1">
    <location>
        <begin position="41"/>
        <end position="54"/>
    </location>
</feature>
<proteinExistence type="predicted"/>
<gene>
    <name evidence="4" type="ORF">BCR34DRAFT_560340</name>
</gene>
<reference evidence="4 5" key="1">
    <citation type="submission" date="2016-07" db="EMBL/GenBank/DDBJ databases">
        <title>Pervasive Adenine N6-methylation of Active Genes in Fungi.</title>
        <authorList>
            <consortium name="DOE Joint Genome Institute"/>
            <person name="Mondo S.J."/>
            <person name="Dannebaum R.O."/>
            <person name="Kuo R.C."/>
            <person name="Labutti K."/>
            <person name="Haridas S."/>
            <person name="Kuo A."/>
            <person name="Salamov A."/>
            <person name="Ahrendt S.R."/>
            <person name="Lipzen A."/>
            <person name="Sullivan W."/>
            <person name="Andreopoulos W.B."/>
            <person name="Clum A."/>
            <person name="Lindquist E."/>
            <person name="Daum C."/>
            <person name="Ramamoorthy G.K."/>
            <person name="Gryganskyi A."/>
            <person name="Culley D."/>
            <person name="Magnuson J.K."/>
            <person name="James T.Y."/>
            <person name="O'Malley M.A."/>
            <person name="Stajich J.E."/>
            <person name="Spatafora J.W."/>
            <person name="Visel A."/>
            <person name="Grigoriev I.V."/>
        </authorList>
    </citation>
    <scope>NUCLEOTIDE SEQUENCE [LARGE SCALE GENOMIC DNA]</scope>
    <source>
        <strain evidence="4 5">CBS 115471</strain>
    </source>
</reference>